<name>A0A6H0X1P2_NEOOE</name>
<dbReference type="GO" id="GO:0016020">
    <property type="term" value="C:membrane"/>
    <property type="evidence" value="ECO:0007669"/>
    <property type="project" value="UniProtKB-SubCell"/>
</dbReference>
<keyword evidence="11" id="KW-1015">Disulfide bond</keyword>
<dbReference type="InterPro" id="IPR050125">
    <property type="entry name" value="GPCR_opsins"/>
</dbReference>
<dbReference type="CDD" id="cd15079">
    <property type="entry name" value="7tmA_photoreceptors_insect"/>
    <property type="match status" value="1"/>
</dbReference>
<evidence type="ECO:0000256" key="11">
    <source>
        <dbReference type="ARBA" id="ARBA00023157"/>
    </source>
</evidence>
<keyword evidence="9 15" id="KW-0297">G-protein coupled receptor</keyword>
<evidence type="ECO:0000256" key="10">
    <source>
        <dbReference type="ARBA" id="ARBA00023136"/>
    </source>
</evidence>
<organism evidence="17">
    <name type="scientific">Neogonodactylus oerstedii</name>
    <name type="common">Mantis shrimp</name>
    <name type="synonym">Gonodactylus oerstedii</name>
    <dbReference type="NCBI Taxonomy" id="85128"/>
    <lineage>
        <taxon>Eukaryota</taxon>
        <taxon>Metazoa</taxon>
        <taxon>Ecdysozoa</taxon>
        <taxon>Arthropoda</taxon>
        <taxon>Crustacea</taxon>
        <taxon>Multicrustacea</taxon>
        <taxon>Malacostraca</taxon>
        <taxon>Eumalacostraca</taxon>
        <taxon>Hoplocarida</taxon>
        <taxon>Stomatopoda</taxon>
        <taxon>Gonodactylidae</taxon>
        <taxon>Neogonodactylus</taxon>
    </lineage>
</organism>
<dbReference type="EMBL" id="MT112887">
    <property type="protein sequence ID" value="QIW86051.1"/>
    <property type="molecule type" value="mRNA"/>
</dbReference>
<evidence type="ECO:0000313" key="17">
    <source>
        <dbReference type="EMBL" id="QIW86051.1"/>
    </source>
</evidence>
<feature type="transmembrane region" description="Helical" evidence="15">
    <location>
        <begin position="219"/>
        <end position="239"/>
    </location>
</feature>
<comment type="caution">
    <text evidence="15">Lacks conserved residue(s) required for the propagation of feature annotation.</text>
</comment>
<dbReference type="FunFam" id="1.20.1070.10:FF:000044">
    <property type="entry name" value="Opsin, ultraviolet-sensitive"/>
    <property type="match status" value="1"/>
</dbReference>
<dbReference type="PRINTS" id="PR00577">
    <property type="entry name" value="OPSINRH3RH4"/>
</dbReference>
<feature type="transmembrane region" description="Helical" evidence="15">
    <location>
        <begin position="132"/>
        <end position="151"/>
    </location>
</feature>
<dbReference type="GO" id="GO:0009881">
    <property type="term" value="F:photoreceptor activity"/>
    <property type="evidence" value="ECO:0007669"/>
    <property type="project" value="UniProtKB-KW"/>
</dbReference>
<sequence>MIGVRNMSMALAYTSGHSWGYPEGVSIVDTVPDEIKPLIHPHWQNFPPVNPMWHYLLGVMFFFLGILNFCGNGLVIYLFSCKKSLRSPANMLVVNLSFADLMMMVTQFPMYIYNCFSGGYWALGEFGCQFHAFTGALTGDTALLTLVAIGYDRYSVIVKAFDGGHMTSGKAFILILLCWSYSCLLAIWPFLGWSAFIPEGILTSCSFDYLTDSWSTKSFGLLLFIGCFCLPLTLIIFFYSQIVGAIRAHEKALREQAKKMNVENLRSNVDANKESNEVRIAKVAVANVGLWLCTWTPYAYIVMSAMFGDKTLITPLVSALPGLILKTASCYNPIMFAISHPKFRLALQETLPWFCIHEPKENDTTSTKTTEAKEG</sequence>
<dbReference type="GO" id="GO:0007601">
    <property type="term" value="P:visual perception"/>
    <property type="evidence" value="ECO:0007669"/>
    <property type="project" value="UniProtKB-KW"/>
</dbReference>
<comment type="similarity">
    <text evidence="15">Belongs to the G-protein coupled receptor 1 family. Opsin subfamily.</text>
</comment>
<keyword evidence="6 15" id="KW-0681">Retinal protein</keyword>
<dbReference type="AlphaFoldDB" id="A0A6H0X1P2"/>
<dbReference type="PROSITE" id="PS50262">
    <property type="entry name" value="G_PROTEIN_RECEP_F1_2"/>
    <property type="match status" value="1"/>
</dbReference>
<evidence type="ECO:0000256" key="8">
    <source>
        <dbReference type="ARBA" id="ARBA00022991"/>
    </source>
</evidence>
<evidence type="ECO:0000256" key="5">
    <source>
        <dbReference type="ARBA" id="ARBA00022692"/>
    </source>
</evidence>
<evidence type="ECO:0000256" key="9">
    <source>
        <dbReference type="ARBA" id="ARBA00023040"/>
    </source>
</evidence>
<protein>
    <submittedName>
        <fullName evidence="17">Opsin M2</fullName>
    </submittedName>
</protein>
<evidence type="ECO:0000256" key="2">
    <source>
        <dbReference type="ARBA" id="ARBA00022543"/>
    </source>
</evidence>
<evidence type="ECO:0000259" key="16">
    <source>
        <dbReference type="PROSITE" id="PS50262"/>
    </source>
</evidence>
<dbReference type="PRINTS" id="PR00237">
    <property type="entry name" value="GPCRRHODOPSN"/>
</dbReference>
<dbReference type="PRINTS" id="PR00238">
    <property type="entry name" value="OPSIN"/>
</dbReference>
<dbReference type="InterPro" id="IPR001760">
    <property type="entry name" value="Opsin"/>
</dbReference>
<dbReference type="InterPro" id="IPR000276">
    <property type="entry name" value="GPCR_Rhodpsn"/>
</dbReference>
<keyword evidence="8 15" id="KW-0157">Chromophore</keyword>
<keyword evidence="4 15" id="KW-0716">Sensory transduction</keyword>
<keyword evidence="12 15" id="KW-0675">Receptor</keyword>
<evidence type="ECO:0000256" key="7">
    <source>
        <dbReference type="ARBA" id="ARBA00022989"/>
    </source>
</evidence>
<dbReference type="SMART" id="SM01381">
    <property type="entry name" value="7TM_GPCR_Srsx"/>
    <property type="match status" value="1"/>
</dbReference>
<dbReference type="PROSITE" id="PS00237">
    <property type="entry name" value="G_PROTEIN_RECEP_F1_1"/>
    <property type="match status" value="1"/>
</dbReference>
<keyword evidence="14" id="KW-0844">Vision</keyword>
<evidence type="ECO:0000256" key="12">
    <source>
        <dbReference type="ARBA" id="ARBA00023170"/>
    </source>
</evidence>
<gene>
    <name evidence="17" type="primary">M2</name>
</gene>
<feature type="domain" description="G-protein coupled receptors family 1 profile" evidence="16">
    <location>
        <begin position="71"/>
        <end position="336"/>
    </location>
</feature>
<keyword evidence="10 15" id="KW-0472">Membrane</keyword>
<evidence type="ECO:0000256" key="14">
    <source>
        <dbReference type="ARBA" id="ARBA00023305"/>
    </source>
</evidence>
<evidence type="ECO:0000256" key="3">
    <source>
        <dbReference type="ARBA" id="ARBA00022553"/>
    </source>
</evidence>
<evidence type="ECO:0000256" key="1">
    <source>
        <dbReference type="ARBA" id="ARBA00004141"/>
    </source>
</evidence>
<dbReference type="GO" id="GO:0004930">
    <property type="term" value="F:G protein-coupled receptor activity"/>
    <property type="evidence" value="ECO:0007669"/>
    <property type="project" value="UniProtKB-KW"/>
</dbReference>
<comment type="subcellular location">
    <subcellularLocation>
        <location evidence="1 15">Membrane</location>
        <topology evidence="1 15">Multi-pass membrane protein</topology>
    </subcellularLocation>
</comment>
<dbReference type="Gene3D" id="1.20.1070.10">
    <property type="entry name" value="Rhodopsin 7-helix transmembrane proteins"/>
    <property type="match status" value="1"/>
</dbReference>
<keyword evidence="7 15" id="KW-1133">Transmembrane helix</keyword>
<feature type="transmembrane region" description="Helical" evidence="15">
    <location>
        <begin position="91"/>
        <end position="112"/>
    </location>
</feature>
<keyword evidence="2 15" id="KW-0600">Photoreceptor protein</keyword>
<evidence type="ECO:0000256" key="6">
    <source>
        <dbReference type="ARBA" id="ARBA00022925"/>
    </source>
</evidence>
<keyword evidence="5 15" id="KW-0812">Transmembrane</keyword>
<dbReference type="PANTHER" id="PTHR24240">
    <property type="entry name" value="OPSIN"/>
    <property type="match status" value="1"/>
</dbReference>
<evidence type="ECO:0000256" key="13">
    <source>
        <dbReference type="ARBA" id="ARBA00023224"/>
    </source>
</evidence>
<feature type="transmembrane region" description="Helical" evidence="15">
    <location>
        <begin position="171"/>
        <end position="191"/>
    </location>
</feature>
<dbReference type="InterPro" id="IPR017452">
    <property type="entry name" value="GPCR_Rhodpsn_7TM"/>
</dbReference>
<feature type="transmembrane region" description="Helical" evidence="15">
    <location>
        <begin position="53"/>
        <end position="79"/>
    </location>
</feature>
<dbReference type="GO" id="GO:0007602">
    <property type="term" value="P:phototransduction"/>
    <property type="evidence" value="ECO:0007669"/>
    <property type="project" value="UniProtKB-KW"/>
</dbReference>
<keyword evidence="13 15" id="KW-0807">Transducer</keyword>
<dbReference type="Pfam" id="PF00001">
    <property type="entry name" value="7tm_1"/>
    <property type="match status" value="1"/>
</dbReference>
<dbReference type="SUPFAM" id="SSF81321">
    <property type="entry name" value="Family A G protein-coupled receptor-like"/>
    <property type="match status" value="1"/>
</dbReference>
<evidence type="ECO:0000256" key="15">
    <source>
        <dbReference type="RuleBase" id="RU004951"/>
    </source>
</evidence>
<accession>A0A6H0X1P2</accession>
<evidence type="ECO:0000256" key="4">
    <source>
        <dbReference type="ARBA" id="ARBA00022606"/>
    </source>
</evidence>
<proteinExistence type="evidence at transcript level"/>
<reference evidence="17" key="1">
    <citation type="journal article" date="2020" name="Proc. Natl. Acad. Sci. U.S.A.">
        <title>Exceptional diversity of opsin expression patterns in Neogonodactylus oerstedii (Stomatopoda) retinas.</title>
        <authorList>
            <person name="Porter M.L."/>
            <person name="Awata H."/>
            <person name="Bok M.J."/>
            <person name="Cronin T.W."/>
        </authorList>
    </citation>
    <scope>NUCLEOTIDE SEQUENCE</scope>
</reference>
<keyword evidence="3" id="KW-0597">Phosphoprotein</keyword>